<comment type="caution">
    <text evidence="2">The sequence shown here is derived from an EMBL/GenBank/DDBJ whole genome shotgun (WGS) entry which is preliminary data.</text>
</comment>
<feature type="compositionally biased region" description="Low complexity" evidence="1">
    <location>
        <begin position="243"/>
        <end position="258"/>
    </location>
</feature>
<reference evidence="2 3" key="1">
    <citation type="submission" date="2021-03" db="EMBL/GenBank/DDBJ databases">
        <title>Sequencing the genomes of 1000 actinobacteria strains.</title>
        <authorList>
            <person name="Klenk H.-P."/>
        </authorList>
    </citation>
    <scope>NUCLEOTIDE SEQUENCE [LARGE SCALE GENOMIC DNA]</scope>
    <source>
        <strain evidence="2 3">DSM 44580</strain>
    </source>
</reference>
<keyword evidence="3" id="KW-1185">Reference proteome</keyword>
<dbReference type="Proteomes" id="UP001519363">
    <property type="component" value="Unassembled WGS sequence"/>
</dbReference>
<keyword evidence="2" id="KW-0255">Endonuclease</keyword>
<dbReference type="EMBL" id="JAGIOO010000001">
    <property type="protein sequence ID" value="MBP2478461.1"/>
    <property type="molecule type" value="Genomic_DNA"/>
</dbReference>
<feature type="region of interest" description="Disordered" evidence="1">
    <location>
        <begin position="230"/>
        <end position="258"/>
    </location>
</feature>
<protein>
    <submittedName>
        <fullName evidence="2">DNA/RNA endonuclease YhcR with UshA esterase domain</fullName>
    </submittedName>
</protein>
<dbReference type="GO" id="GO:0004519">
    <property type="term" value="F:endonuclease activity"/>
    <property type="evidence" value="ECO:0007669"/>
    <property type="project" value="UniProtKB-KW"/>
</dbReference>
<evidence type="ECO:0000256" key="1">
    <source>
        <dbReference type="SAM" id="MobiDB-lite"/>
    </source>
</evidence>
<evidence type="ECO:0000313" key="2">
    <source>
        <dbReference type="EMBL" id="MBP2478461.1"/>
    </source>
</evidence>
<evidence type="ECO:0000313" key="3">
    <source>
        <dbReference type="Proteomes" id="UP001519363"/>
    </source>
</evidence>
<organism evidence="2 3">
    <name type="scientific">Crossiella equi</name>
    <dbReference type="NCBI Taxonomy" id="130796"/>
    <lineage>
        <taxon>Bacteria</taxon>
        <taxon>Bacillati</taxon>
        <taxon>Actinomycetota</taxon>
        <taxon>Actinomycetes</taxon>
        <taxon>Pseudonocardiales</taxon>
        <taxon>Pseudonocardiaceae</taxon>
        <taxon>Crossiella</taxon>
    </lineage>
</organism>
<keyword evidence="2" id="KW-0378">Hydrolase</keyword>
<proteinExistence type="predicted"/>
<sequence length="258" mass="27628">MTEDTSGRRSGRMDALRPFREEFPVPGKLFRLLVAVLALSATPAPVAAASDVLSIQAARARPLGTEVTVSGVATTPSGAFESSFYDKGFAIQDRTAGIYLKLDTDLGVEPGRRTTVTGVLTDSSGLLTLTKATVKLGGHGVVPRPEHRRTGRVDESSEGRLVHVVAKVSKPVKQDPPYGAKLFVDDGSGELTVFVNTQTGISLDGYRPGQWVRVTGFSSQYDDHYEIDPRSPRDLSALGQPWAAARSSPKTSASRSSW</sequence>
<keyword evidence="2" id="KW-0540">Nuclease</keyword>
<accession>A0ABS5APV0</accession>
<name>A0ABS5APV0_9PSEU</name>
<gene>
    <name evidence="2" type="ORF">JOF53_007333</name>
</gene>
<dbReference type="RefSeq" id="WP_245372954.1">
    <property type="nucleotide sequence ID" value="NZ_JAGIOO010000001.1"/>
</dbReference>